<evidence type="ECO:0000313" key="11">
    <source>
        <dbReference type="Proteomes" id="UP000199317"/>
    </source>
</evidence>
<dbReference type="InterPro" id="IPR043429">
    <property type="entry name" value="ArtM/GltK/GlnP/TcyL/YhdX-like"/>
</dbReference>
<evidence type="ECO:0000256" key="7">
    <source>
        <dbReference type="ARBA" id="ARBA00023136"/>
    </source>
</evidence>
<feature type="transmembrane region" description="Helical" evidence="8">
    <location>
        <begin position="98"/>
        <end position="120"/>
    </location>
</feature>
<evidence type="ECO:0000256" key="4">
    <source>
        <dbReference type="ARBA" id="ARBA00022475"/>
    </source>
</evidence>
<dbReference type="GO" id="GO:0006865">
    <property type="term" value="P:amino acid transport"/>
    <property type="evidence" value="ECO:0007669"/>
    <property type="project" value="TreeGrafter"/>
</dbReference>
<dbReference type="SUPFAM" id="SSF161098">
    <property type="entry name" value="MetI-like"/>
    <property type="match status" value="1"/>
</dbReference>
<dbReference type="GO" id="GO:0043190">
    <property type="term" value="C:ATP-binding cassette (ABC) transporter complex"/>
    <property type="evidence" value="ECO:0007669"/>
    <property type="project" value="InterPro"/>
</dbReference>
<keyword evidence="4" id="KW-1003">Cell membrane</keyword>
<dbReference type="AlphaFoldDB" id="A0A1H0QKC2"/>
<keyword evidence="3 8" id="KW-0813">Transport</keyword>
<dbReference type="Pfam" id="PF00528">
    <property type="entry name" value="BPD_transp_1"/>
    <property type="match status" value="1"/>
</dbReference>
<evidence type="ECO:0000256" key="5">
    <source>
        <dbReference type="ARBA" id="ARBA00022692"/>
    </source>
</evidence>
<evidence type="ECO:0000256" key="2">
    <source>
        <dbReference type="ARBA" id="ARBA00010072"/>
    </source>
</evidence>
<dbReference type="EMBL" id="FNJL01000008">
    <property type="protein sequence ID" value="SDP17821.1"/>
    <property type="molecule type" value="Genomic_DNA"/>
</dbReference>
<evidence type="ECO:0000256" key="8">
    <source>
        <dbReference type="RuleBase" id="RU363032"/>
    </source>
</evidence>
<evidence type="ECO:0000256" key="3">
    <source>
        <dbReference type="ARBA" id="ARBA00022448"/>
    </source>
</evidence>
<dbReference type="Proteomes" id="UP000199317">
    <property type="component" value="Unassembled WGS sequence"/>
</dbReference>
<dbReference type="PROSITE" id="PS50928">
    <property type="entry name" value="ABC_TM1"/>
    <property type="match status" value="1"/>
</dbReference>
<comment type="subcellular location">
    <subcellularLocation>
        <location evidence="1">Cell inner membrane</location>
        <topology evidence="1">Multi-pass membrane protein</topology>
    </subcellularLocation>
    <subcellularLocation>
        <location evidence="8">Cell membrane</location>
        <topology evidence="8">Multi-pass membrane protein</topology>
    </subcellularLocation>
</comment>
<keyword evidence="6 8" id="KW-1133">Transmembrane helix</keyword>
<evidence type="ECO:0000313" key="10">
    <source>
        <dbReference type="EMBL" id="SDP17821.1"/>
    </source>
</evidence>
<dbReference type="Gene3D" id="1.10.3720.10">
    <property type="entry name" value="MetI-like"/>
    <property type="match status" value="1"/>
</dbReference>
<dbReference type="PANTHER" id="PTHR30614">
    <property type="entry name" value="MEMBRANE COMPONENT OF AMINO ACID ABC TRANSPORTER"/>
    <property type="match status" value="1"/>
</dbReference>
<comment type="similarity">
    <text evidence="2">Belongs to the binding-protein-dependent transport system permease family. HisMQ subfamily.</text>
</comment>
<feature type="domain" description="ABC transmembrane type-1" evidence="9">
    <location>
        <begin position="27"/>
        <end position="210"/>
    </location>
</feature>
<dbReference type="InterPro" id="IPR035906">
    <property type="entry name" value="MetI-like_sf"/>
</dbReference>
<evidence type="ECO:0000259" key="9">
    <source>
        <dbReference type="PROSITE" id="PS50928"/>
    </source>
</evidence>
<keyword evidence="5 8" id="KW-0812">Transmembrane</keyword>
<feature type="transmembrane region" description="Helical" evidence="8">
    <location>
        <begin position="27"/>
        <end position="55"/>
    </location>
</feature>
<dbReference type="InterPro" id="IPR000515">
    <property type="entry name" value="MetI-like"/>
</dbReference>
<protein>
    <submittedName>
        <fullName evidence="10">Amino acid ABC transporter membrane protein 2, PAAT family</fullName>
    </submittedName>
</protein>
<dbReference type="InterPro" id="IPR010065">
    <property type="entry name" value="AA_ABC_transptr_permease_3TM"/>
</dbReference>
<reference evidence="11" key="1">
    <citation type="submission" date="2016-10" db="EMBL/GenBank/DDBJ databases">
        <authorList>
            <person name="Varghese N."/>
            <person name="Submissions S."/>
        </authorList>
    </citation>
    <scope>NUCLEOTIDE SEQUENCE [LARGE SCALE GENOMIC DNA]</scope>
    <source>
        <strain evidence="11">DSM 17101</strain>
    </source>
</reference>
<dbReference type="CDD" id="cd06261">
    <property type="entry name" value="TM_PBP2"/>
    <property type="match status" value="1"/>
</dbReference>
<gene>
    <name evidence="10" type="ORF">SAMN04489708_108151</name>
</gene>
<dbReference type="PANTHER" id="PTHR30614:SF21">
    <property type="entry name" value="AMINO ACID ABC TRANSPORTER PERMEASE"/>
    <property type="match status" value="1"/>
</dbReference>
<feature type="transmembrane region" description="Helical" evidence="8">
    <location>
        <begin position="198"/>
        <end position="217"/>
    </location>
</feature>
<name>A0A1H0QKC2_9BURK</name>
<sequence length="228" mass="23868">MMDLSFLQSDLGYLLWGTFPEGPPGGALLTLLLSAGSGIASAALGLGLGILLVLLRGPALGALAAVLDFLRAIPVLMLIFWTYFLLPLWLGIDVPGTLSVMAALALVGGAYLAHGVAAGIRGVGAGQWAAGLAMGFTRWSALRHVVLPQALRMMLPSFVNQWVTLVKDSSLAYIVGVNELSFLATQVNARVMTAPAEVFGFVALLYWLVCSALDLGARAAARPRALAH</sequence>
<evidence type="ECO:0000256" key="1">
    <source>
        <dbReference type="ARBA" id="ARBA00004429"/>
    </source>
</evidence>
<keyword evidence="7 8" id="KW-0472">Membrane</keyword>
<feature type="transmembrane region" description="Helical" evidence="8">
    <location>
        <begin position="62"/>
        <end position="86"/>
    </location>
</feature>
<accession>A0A1H0QKC2</accession>
<dbReference type="NCBIfam" id="TIGR01726">
    <property type="entry name" value="HEQRo_perm_3TM"/>
    <property type="match status" value="1"/>
</dbReference>
<proteinExistence type="inferred from homology"/>
<organism evidence="10 11">
    <name type="scientific">Paracidovorax cattleyae</name>
    <dbReference type="NCBI Taxonomy" id="80868"/>
    <lineage>
        <taxon>Bacteria</taxon>
        <taxon>Pseudomonadati</taxon>
        <taxon>Pseudomonadota</taxon>
        <taxon>Betaproteobacteria</taxon>
        <taxon>Burkholderiales</taxon>
        <taxon>Comamonadaceae</taxon>
        <taxon>Paracidovorax</taxon>
    </lineage>
</organism>
<evidence type="ECO:0000256" key="6">
    <source>
        <dbReference type="ARBA" id="ARBA00022989"/>
    </source>
</evidence>
<dbReference type="GO" id="GO:0022857">
    <property type="term" value="F:transmembrane transporter activity"/>
    <property type="evidence" value="ECO:0007669"/>
    <property type="project" value="InterPro"/>
</dbReference>
<keyword evidence="11" id="KW-1185">Reference proteome</keyword>